<evidence type="ECO:0000313" key="3">
    <source>
        <dbReference type="Proteomes" id="UP000250235"/>
    </source>
</evidence>
<feature type="region of interest" description="Disordered" evidence="1">
    <location>
        <begin position="76"/>
        <end position="109"/>
    </location>
</feature>
<dbReference type="AlphaFoldDB" id="A0A2Z7ALG0"/>
<proteinExistence type="predicted"/>
<dbReference type="EMBL" id="KV014395">
    <property type="protein sequence ID" value="KZV22306.1"/>
    <property type="molecule type" value="Genomic_DNA"/>
</dbReference>
<sequence>MAVASRIGSEETVSSKYVVPLVYLSSDEEEGMFGEARSCGRKAKSDHIGLQSPVATETIKRMKFCKVSQTAAKKRDLETRRDKLNTNDVQKTREPTAPIIIDISDDSSA</sequence>
<name>A0A2Z7ALG0_9LAMI</name>
<protein>
    <submittedName>
        <fullName evidence="2">Uncharacterized protein</fullName>
    </submittedName>
</protein>
<evidence type="ECO:0000256" key="1">
    <source>
        <dbReference type="SAM" id="MobiDB-lite"/>
    </source>
</evidence>
<keyword evidence="3" id="KW-1185">Reference proteome</keyword>
<organism evidence="2 3">
    <name type="scientific">Dorcoceras hygrometricum</name>
    <dbReference type="NCBI Taxonomy" id="472368"/>
    <lineage>
        <taxon>Eukaryota</taxon>
        <taxon>Viridiplantae</taxon>
        <taxon>Streptophyta</taxon>
        <taxon>Embryophyta</taxon>
        <taxon>Tracheophyta</taxon>
        <taxon>Spermatophyta</taxon>
        <taxon>Magnoliopsida</taxon>
        <taxon>eudicotyledons</taxon>
        <taxon>Gunneridae</taxon>
        <taxon>Pentapetalae</taxon>
        <taxon>asterids</taxon>
        <taxon>lamiids</taxon>
        <taxon>Lamiales</taxon>
        <taxon>Gesneriaceae</taxon>
        <taxon>Didymocarpoideae</taxon>
        <taxon>Trichosporeae</taxon>
        <taxon>Loxocarpinae</taxon>
        <taxon>Dorcoceras</taxon>
    </lineage>
</organism>
<reference evidence="2 3" key="1">
    <citation type="journal article" date="2015" name="Proc. Natl. Acad. Sci. U.S.A.">
        <title>The resurrection genome of Boea hygrometrica: A blueprint for survival of dehydration.</title>
        <authorList>
            <person name="Xiao L."/>
            <person name="Yang G."/>
            <person name="Zhang L."/>
            <person name="Yang X."/>
            <person name="Zhao S."/>
            <person name="Ji Z."/>
            <person name="Zhou Q."/>
            <person name="Hu M."/>
            <person name="Wang Y."/>
            <person name="Chen M."/>
            <person name="Xu Y."/>
            <person name="Jin H."/>
            <person name="Xiao X."/>
            <person name="Hu G."/>
            <person name="Bao F."/>
            <person name="Hu Y."/>
            <person name="Wan P."/>
            <person name="Li L."/>
            <person name="Deng X."/>
            <person name="Kuang T."/>
            <person name="Xiang C."/>
            <person name="Zhu J.K."/>
            <person name="Oliver M.J."/>
            <person name="He Y."/>
        </authorList>
    </citation>
    <scope>NUCLEOTIDE SEQUENCE [LARGE SCALE GENOMIC DNA]</scope>
    <source>
        <strain evidence="3">cv. XS01</strain>
    </source>
</reference>
<feature type="compositionally biased region" description="Basic and acidic residues" evidence="1">
    <location>
        <begin position="76"/>
        <end position="94"/>
    </location>
</feature>
<dbReference type="Proteomes" id="UP000250235">
    <property type="component" value="Unassembled WGS sequence"/>
</dbReference>
<accession>A0A2Z7ALG0</accession>
<gene>
    <name evidence="2" type="ORF">F511_34050</name>
</gene>
<evidence type="ECO:0000313" key="2">
    <source>
        <dbReference type="EMBL" id="KZV22306.1"/>
    </source>
</evidence>